<dbReference type="InterPro" id="IPR003730">
    <property type="entry name" value="Cu_polyphenol_OxRdtase"/>
</dbReference>
<comment type="catalytic activity">
    <reaction evidence="1">
        <text>inosine + phosphate = alpha-D-ribose 1-phosphate + hypoxanthine</text>
        <dbReference type="Rhea" id="RHEA:27646"/>
        <dbReference type="ChEBI" id="CHEBI:17368"/>
        <dbReference type="ChEBI" id="CHEBI:17596"/>
        <dbReference type="ChEBI" id="CHEBI:43474"/>
        <dbReference type="ChEBI" id="CHEBI:57720"/>
        <dbReference type="EC" id="2.4.2.1"/>
    </reaction>
    <physiologicalReaction direction="left-to-right" evidence="1">
        <dbReference type="Rhea" id="RHEA:27647"/>
    </physiologicalReaction>
</comment>
<dbReference type="Proteomes" id="UP001243623">
    <property type="component" value="Chromosome"/>
</dbReference>
<gene>
    <name evidence="12" type="primary">pgeF</name>
    <name evidence="12" type="ORF">P3F81_05835</name>
</gene>
<dbReference type="RefSeq" id="WP_147668351.1">
    <property type="nucleotide sequence ID" value="NZ_CP120678.1"/>
</dbReference>
<comment type="function">
    <text evidence="2">Purine nucleoside enzyme that catalyzes the phosphorolysis of adenosine and inosine nucleosides, yielding D-ribose 1-phosphate and the respective free bases, adenine and hypoxanthine. Also catalyzes the phosphorolysis of S-methyl-5'-thioadenosine into adenine and S-methyl-5-thio-alpha-D-ribose 1-phosphate. Also has adenosine deaminase activity.</text>
</comment>
<keyword evidence="6" id="KW-0378">Hydrolase</keyword>
<dbReference type="Pfam" id="PF02578">
    <property type="entry name" value="Cu-oxidase_4"/>
    <property type="match status" value="1"/>
</dbReference>
<proteinExistence type="inferred from homology"/>
<dbReference type="KEGG" id="sgbi:P3F81_05835"/>
<evidence type="ECO:0000256" key="3">
    <source>
        <dbReference type="ARBA" id="ARBA00007353"/>
    </source>
</evidence>
<dbReference type="EMBL" id="CP120678">
    <property type="protein sequence ID" value="WIW71811.1"/>
    <property type="molecule type" value="Genomic_DNA"/>
</dbReference>
<dbReference type="CDD" id="cd16833">
    <property type="entry name" value="YfiH"/>
    <property type="match status" value="1"/>
</dbReference>
<keyword evidence="7" id="KW-0862">Zinc</keyword>
<comment type="catalytic activity">
    <reaction evidence="9">
        <text>adenosine + phosphate = alpha-D-ribose 1-phosphate + adenine</text>
        <dbReference type="Rhea" id="RHEA:27642"/>
        <dbReference type="ChEBI" id="CHEBI:16335"/>
        <dbReference type="ChEBI" id="CHEBI:16708"/>
        <dbReference type="ChEBI" id="CHEBI:43474"/>
        <dbReference type="ChEBI" id="CHEBI:57720"/>
        <dbReference type="EC" id="2.4.2.1"/>
    </reaction>
    <physiologicalReaction direction="left-to-right" evidence="9">
        <dbReference type="Rhea" id="RHEA:27643"/>
    </physiologicalReaction>
</comment>
<evidence type="ECO:0000256" key="10">
    <source>
        <dbReference type="ARBA" id="ARBA00049893"/>
    </source>
</evidence>
<organism evidence="12 13">
    <name type="scientific">Selenobaculum gibii</name>
    <dbReference type="NCBI Taxonomy" id="3054208"/>
    <lineage>
        <taxon>Bacteria</taxon>
        <taxon>Bacillati</taxon>
        <taxon>Bacillota</taxon>
        <taxon>Negativicutes</taxon>
        <taxon>Selenomonadales</taxon>
        <taxon>Selenomonadaceae</taxon>
        <taxon>Selenobaculum</taxon>
    </lineage>
</organism>
<evidence type="ECO:0000256" key="11">
    <source>
        <dbReference type="RuleBase" id="RU361274"/>
    </source>
</evidence>
<evidence type="ECO:0000256" key="8">
    <source>
        <dbReference type="ARBA" id="ARBA00047989"/>
    </source>
</evidence>
<dbReference type="GO" id="GO:0005507">
    <property type="term" value="F:copper ion binding"/>
    <property type="evidence" value="ECO:0007669"/>
    <property type="project" value="TreeGrafter"/>
</dbReference>
<dbReference type="InterPro" id="IPR038371">
    <property type="entry name" value="Cu_polyphenol_OxRdtase_sf"/>
</dbReference>
<dbReference type="PANTHER" id="PTHR30616:SF2">
    <property type="entry name" value="PURINE NUCLEOSIDE PHOSPHORYLASE LACC1"/>
    <property type="match status" value="1"/>
</dbReference>
<reference evidence="12" key="1">
    <citation type="submission" date="2023-03" db="EMBL/GenBank/DDBJ databases">
        <title>Selenobaculum gbiensis gen. nov. sp. nov., a new bacterium isolated from the gut microbiota of IBD patient.</title>
        <authorList>
            <person name="Yeo S."/>
            <person name="Park H."/>
            <person name="Huh C.S."/>
        </authorList>
    </citation>
    <scope>NUCLEOTIDE SEQUENCE</scope>
    <source>
        <strain evidence="12">ICN-92133</strain>
    </source>
</reference>
<keyword evidence="13" id="KW-1185">Reference proteome</keyword>
<dbReference type="NCBIfam" id="TIGR00726">
    <property type="entry name" value="peptidoglycan editing factor PgeF"/>
    <property type="match status" value="1"/>
</dbReference>
<evidence type="ECO:0000256" key="1">
    <source>
        <dbReference type="ARBA" id="ARBA00000553"/>
    </source>
</evidence>
<dbReference type="PANTHER" id="PTHR30616">
    <property type="entry name" value="UNCHARACTERIZED PROTEIN YFIH"/>
    <property type="match status" value="1"/>
</dbReference>
<keyword evidence="5" id="KW-0479">Metal-binding</keyword>
<comment type="catalytic activity">
    <reaction evidence="10">
        <text>S-methyl-5'-thioadenosine + phosphate = 5-(methylsulfanyl)-alpha-D-ribose 1-phosphate + adenine</text>
        <dbReference type="Rhea" id="RHEA:11852"/>
        <dbReference type="ChEBI" id="CHEBI:16708"/>
        <dbReference type="ChEBI" id="CHEBI:17509"/>
        <dbReference type="ChEBI" id="CHEBI:43474"/>
        <dbReference type="ChEBI" id="CHEBI:58533"/>
        <dbReference type="EC" id="2.4.2.28"/>
    </reaction>
    <physiologicalReaction direction="left-to-right" evidence="10">
        <dbReference type="Rhea" id="RHEA:11853"/>
    </physiologicalReaction>
</comment>
<evidence type="ECO:0000256" key="2">
    <source>
        <dbReference type="ARBA" id="ARBA00003215"/>
    </source>
</evidence>
<dbReference type="GO" id="GO:0016787">
    <property type="term" value="F:hydrolase activity"/>
    <property type="evidence" value="ECO:0007669"/>
    <property type="project" value="UniProtKB-KW"/>
</dbReference>
<comment type="catalytic activity">
    <reaction evidence="8">
        <text>adenosine + H2O + H(+) = inosine + NH4(+)</text>
        <dbReference type="Rhea" id="RHEA:24408"/>
        <dbReference type="ChEBI" id="CHEBI:15377"/>
        <dbReference type="ChEBI" id="CHEBI:15378"/>
        <dbReference type="ChEBI" id="CHEBI:16335"/>
        <dbReference type="ChEBI" id="CHEBI:17596"/>
        <dbReference type="ChEBI" id="CHEBI:28938"/>
        <dbReference type="EC" id="3.5.4.4"/>
    </reaction>
    <physiologicalReaction direction="left-to-right" evidence="8">
        <dbReference type="Rhea" id="RHEA:24409"/>
    </physiologicalReaction>
</comment>
<evidence type="ECO:0000313" key="13">
    <source>
        <dbReference type="Proteomes" id="UP001243623"/>
    </source>
</evidence>
<dbReference type="GO" id="GO:0017061">
    <property type="term" value="F:S-methyl-5-thioadenosine phosphorylase activity"/>
    <property type="evidence" value="ECO:0007669"/>
    <property type="project" value="UniProtKB-EC"/>
</dbReference>
<evidence type="ECO:0000256" key="7">
    <source>
        <dbReference type="ARBA" id="ARBA00022833"/>
    </source>
</evidence>
<name>A0A9Y2AKS7_9FIRM</name>
<evidence type="ECO:0000313" key="12">
    <source>
        <dbReference type="EMBL" id="WIW71811.1"/>
    </source>
</evidence>
<evidence type="ECO:0000256" key="4">
    <source>
        <dbReference type="ARBA" id="ARBA00022679"/>
    </source>
</evidence>
<dbReference type="AlphaFoldDB" id="A0A9Y2AKS7"/>
<keyword evidence="4" id="KW-0808">Transferase</keyword>
<dbReference type="InterPro" id="IPR011324">
    <property type="entry name" value="Cytotoxic_necrot_fac-like_cat"/>
</dbReference>
<evidence type="ECO:0000256" key="5">
    <source>
        <dbReference type="ARBA" id="ARBA00022723"/>
    </source>
</evidence>
<accession>A0A9Y2AKS7</accession>
<dbReference type="SUPFAM" id="SSF64438">
    <property type="entry name" value="CNF1/YfiH-like putative cysteine hydrolases"/>
    <property type="match status" value="1"/>
</dbReference>
<comment type="similarity">
    <text evidence="3 11">Belongs to the purine nucleoside phosphorylase YfiH/LACC1 family.</text>
</comment>
<dbReference type="Gene3D" id="3.60.140.10">
    <property type="entry name" value="CNF1/YfiH-like putative cysteine hydrolases"/>
    <property type="match status" value="1"/>
</dbReference>
<evidence type="ECO:0000256" key="6">
    <source>
        <dbReference type="ARBA" id="ARBA00022801"/>
    </source>
</evidence>
<sequence length="270" mass="30158">MCRFYIKCKNNLWYGFFNHFNSNLVTQAISTRFHGVSKAEFSSLNLALHNGDNSKDVWQNREAFCLGLGIDAKKIVTAQQVHGTNVLCVDESYLGRGAFDYEEAIENTDGLITNVPDLPLMMFFADCVPILIFDPIKKAIGICHAGWKGTVHGIAQKTVQAMGSSFNSRPEDCLIGIGPSIGPCCFEVDEPVYTQFKQAFPSLTYKQTSKEKWKINLWEANRLQLKNIGVLDKNIICSNVCTKCNSDVFFSYRADEGKTGRIAAIIQLKS</sequence>
<protein>
    <recommendedName>
        <fullName evidence="11">Purine nucleoside phosphorylase</fullName>
    </recommendedName>
</protein>
<evidence type="ECO:0000256" key="9">
    <source>
        <dbReference type="ARBA" id="ARBA00048968"/>
    </source>
</evidence>